<dbReference type="OrthoDB" id="3267153at2759"/>
<name>A0A0C3AU22_PILCF</name>
<dbReference type="EMBL" id="KN833025">
    <property type="protein sequence ID" value="KIM77438.1"/>
    <property type="molecule type" value="Genomic_DNA"/>
</dbReference>
<protein>
    <recommendedName>
        <fullName evidence="3">G domain-containing protein</fullName>
    </recommendedName>
</protein>
<organism evidence="1 2">
    <name type="scientific">Piloderma croceum (strain F 1598)</name>
    <dbReference type="NCBI Taxonomy" id="765440"/>
    <lineage>
        <taxon>Eukaryota</taxon>
        <taxon>Fungi</taxon>
        <taxon>Dikarya</taxon>
        <taxon>Basidiomycota</taxon>
        <taxon>Agaricomycotina</taxon>
        <taxon>Agaricomycetes</taxon>
        <taxon>Agaricomycetidae</taxon>
        <taxon>Atheliales</taxon>
        <taxon>Atheliaceae</taxon>
        <taxon>Piloderma</taxon>
    </lineage>
</organism>
<dbReference type="InParanoid" id="A0A0C3AU22"/>
<dbReference type="Proteomes" id="UP000054166">
    <property type="component" value="Unassembled WGS sequence"/>
</dbReference>
<reference evidence="1 2" key="1">
    <citation type="submission" date="2014-04" db="EMBL/GenBank/DDBJ databases">
        <authorList>
            <consortium name="DOE Joint Genome Institute"/>
            <person name="Kuo A."/>
            <person name="Tarkka M."/>
            <person name="Buscot F."/>
            <person name="Kohler A."/>
            <person name="Nagy L.G."/>
            <person name="Floudas D."/>
            <person name="Copeland A."/>
            <person name="Barry K.W."/>
            <person name="Cichocki N."/>
            <person name="Veneault-Fourrey C."/>
            <person name="LaButti K."/>
            <person name="Lindquist E.A."/>
            <person name="Lipzen A."/>
            <person name="Lundell T."/>
            <person name="Morin E."/>
            <person name="Murat C."/>
            <person name="Sun H."/>
            <person name="Tunlid A."/>
            <person name="Henrissat B."/>
            <person name="Grigoriev I.V."/>
            <person name="Hibbett D.S."/>
            <person name="Martin F."/>
            <person name="Nordberg H.P."/>
            <person name="Cantor M.N."/>
            <person name="Hua S.X."/>
        </authorList>
    </citation>
    <scope>NUCLEOTIDE SEQUENCE [LARGE SCALE GENOMIC DNA]</scope>
    <source>
        <strain evidence="1 2">F 1598</strain>
    </source>
</reference>
<proteinExistence type="predicted"/>
<reference evidence="2" key="2">
    <citation type="submission" date="2015-01" db="EMBL/GenBank/DDBJ databases">
        <title>Evolutionary Origins and Diversification of the Mycorrhizal Mutualists.</title>
        <authorList>
            <consortium name="DOE Joint Genome Institute"/>
            <consortium name="Mycorrhizal Genomics Consortium"/>
            <person name="Kohler A."/>
            <person name="Kuo A."/>
            <person name="Nagy L.G."/>
            <person name="Floudas D."/>
            <person name="Copeland A."/>
            <person name="Barry K.W."/>
            <person name="Cichocki N."/>
            <person name="Veneault-Fourrey C."/>
            <person name="LaButti K."/>
            <person name="Lindquist E.A."/>
            <person name="Lipzen A."/>
            <person name="Lundell T."/>
            <person name="Morin E."/>
            <person name="Murat C."/>
            <person name="Riley R."/>
            <person name="Ohm R."/>
            <person name="Sun H."/>
            <person name="Tunlid A."/>
            <person name="Henrissat B."/>
            <person name="Grigoriev I.V."/>
            <person name="Hibbett D.S."/>
            <person name="Martin F."/>
        </authorList>
    </citation>
    <scope>NUCLEOTIDE SEQUENCE [LARGE SCALE GENOMIC DNA]</scope>
    <source>
        <strain evidence="2">F 1598</strain>
    </source>
</reference>
<evidence type="ECO:0008006" key="3">
    <source>
        <dbReference type="Google" id="ProtNLM"/>
    </source>
</evidence>
<dbReference type="STRING" id="765440.A0A0C3AU22"/>
<sequence>MSETRLQTSKTHSSITFDENKGERFRILIIGNDDAVKSTIFQKVCNSGGLKDRMGNLISADLQAHGEHNIEKEIVHPADVGFVFHNSCGFEPGDSDELTKVTEFIAERVGRTDLRDRLHAIWYCLPSGDRSSTLLPTAMEFIKNAAAEG</sequence>
<gene>
    <name evidence="1" type="ORF">PILCRDRAFT_825408</name>
</gene>
<evidence type="ECO:0000313" key="2">
    <source>
        <dbReference type="Proteomes" id="UP000054166"/>
    </source>
</evidence>
<evidence type="ECO:0000313" key="1">
    <source>
        <dbReference type="EMBL" id="KIM77438.1"/>
    </source>
</evidence>
<dbReference type="AlphaFoldDB" id="A0A0C3AU22"/>
<dbReference type="HOGENOM" id="CLU_023805_5_0_1"/>
<accession>A0A0C3AU22</accession>
<keyword evidence="2" id="KW-1185">Reference proteome</keyword>